<evidence type="ECO:0000313" key="1">
    <source>
        <dbReference type="EMBL" id="KAF0894185.1"/>
    </source>
</evidence>
<sequence length="70" mass="7656">MPFALGSNGSDVTLVLPKLGQIRFRGAIVITHLAFRETYSNPRAEQAWTMRPGNQWSAHDGWVGCVGGEV</sequence>
<keyword evidence="2" id="KW-1185">Reference proteome</keyword>
<reference evidence="1 2" key="1">
    <citation type="submission" date="2019-11" db="EMBL/GenBank/DDBJ databases">
        <title>Whole genome sequence of Oryza granulata.</title>
        <authorList>
            <person name="Li W."/>
        </authorList>
    </citation>
    <scope>NUCLEOTIDE SEQUENCE [LARGE SCALE GENOMIC DNA]</scope>
    <source>
        <strain evidence="2">cv. Menghai</strain>
        <tissue evidence="1">Leaf</tissue>
    </source>
</reference>
<dbReference type="Proteomes" id="UP000479710">
    <property type="component" value="Unassembled WGS sequence"/>
</dbReference>
<accession>A0A6G1C0M3</accession>
<protein>
    <submittedName>
        <fullName evidence="1">Uncharacterized protein</fullName>
    </submittedName>
</protein>
<gene>
    <name evidence="1" type="ORF">E2562_035703</name>
</gene>
<dbReference type="EMBL" id="SPHZ02000011">
    <property type="protein sequence ID" value="KAF0894185.1"/>
    <property type="molecule type" value="Genomic_DNA"/>
</dbReference>
<organism evidence="1 2">
    <name type="scientific">Oryza meyeriana var. granulata</name>
    <dbReference type="NCBI Taxonomy" id="110450"/>
    <lineage>
        <taxon>Eukaryota</taxon>
        <taxon>Viridiplantae</taxon>
        <taxon>Streptophyta</taxon>
        <taxon>Embryophyta</taxon>
        <taxon>Tracheophyta</taxon>
        <taxon>Spermatophyta</taxon>
        <taxon>Magnoliopsida</taxon>
        <taxon>Liliopsida</taxon>
        <taxon>Poales</taxon>
        <taxon>Poaceae</taxon>
        <taxon>BOP clade</taxon>
        <taxon>Oryzoideae</taxon>
        <taxon>Oryzeae</taxon>
        <taxon>Oryzinae</taxon>
        <taxon>Oryza</taxon>
        <taxon>Oryza meyeriana</taxon>
    </lineage>
</organism>
<evidence type="ECO:0000313" key="2">
    <source>
        <dbReference type="Proteomes" id="UP000479710"/>
    </source>
</evidence>
<dbReference type="AlphaFoldDB" id="A0A6G1C0M3"/>
<comment type="caution">
    <text evidence="1">The sequence shown here is derived from an EMBL/GenBank/DDBJ whole genome shotgun (WGS) entry which is preliminary data.</text>
</comment>
<name>A0A6G1C0M3_9ORYZ</name>
<proteinExistence type="predicted"/>